<evidence type="ECO:0000256" key="6">
    <source>
        <dbReference type="SAM" id="MobiDB-lite"/>
    </source>
</evidence>
<comment type="similarity">
    <text evidence="1 5">Belongs to the universal ribosomal protein uL4 family.</text>
</comment>
<keyword evidence="5" id="KW-0699">rRNA-binding</keyword>
<keyword evidence="5" id="KW-0694">RNA-binding</keyword>
<dbReference type="GO" id="GO:0006412">
    <property type="term" value="P:translation"/>
    <property type="evidence" value="ECO:0007669"/>
    <property type="project" value="UniProtKB-UniRule"/>
</dbReference>
<proteinExistence type="inferred from homology"/>
<dbReference type="Gene3D" id="3.40.1370.10">
    <property type="match status" value="1"/>
</dbReference>
<dbReference type="PANTHER" id="PTHR10746:SF6">
    <property type="entry name" value="LARGE RIBOSOMAL SUBUNIT PROTEIN UL4M"/>
    <property type="match status" value="1"/>
</dbReference>
<gene>
    <name evidence="5" type="primary">rplD</name>
    <name evidence="7" type="ORF">A3G03_01115</name>
</gene>
<name>A0A1G2P8F0_9BACT</name>
<reference evidence="7 8" key="1">
    <citation type="journal article" date="2016" name="Nat. Commun.">
        <title>Thousands of microbial genomes shed light on interconnected biogeochemical processes in an aquifer system.</title>
        <authorList>
            <person name="Anantharaman K."/>
            <person name="Brown C.T."/>
            <person name="Hug L.A."/>
            <person name="Sharon I."/>
            <person name="Castelle C.J."/>
            <person name="Probst A.J."/>
            <person name="Thomas B.C."/>
            <person name="Singh A."/>
            <person name="Wilkins M.J."/>
            <person name="Karaoz U."/>
            <person name="Brodie E.L."/>
            <person name="Williams K.H."/>
            <person name="Hubbard S.S."/>
            <person name="Banfield J.F."/>
        </authorList>
    </citation>
    <scope>NUCLEOTIDE SEQUENCE [LARGE SCALE GENOMIC DNA]</scope>
</reference>
<dbReference type="InterPro" id="IPR002136">
    <property type="entry name" value="Ribosomal_uL4"/>
</dbReference>
<comment type="function">
    <text evidence="5">Forms part of the polypeptide exit tunnel.</text>
</comment>
<evidence type="ECO:0000256" key="4">
    <source>
        <dbReference type="ARBA" id="ARBA00035244"/>
    </source>
</evidence>
<evidence type="ECO:0000313" key="8">
    <source>
        <dbReference type="Proteomes" id="UP000176355"/>
    </source>
</evidence>
<dbReference type="AlphaFoldDB" id="A0A1G2P8F0"/>
<dbReference type="EMBL" id="MHSL01000016">
    <property type="protein sequence ID" value="OHA43892.1"/>
    <property type="molecule type" value="Genomic_DNA"/>
</dbReference>
<dbReference type="HAMAP" id="MF_01328_B">
    <property type="entry name" value="Ribosomal_uL4_B"/>
    <property type="match status" value="1"/>
</dbReference>
<evidence type="ECO:0000256" key="1">
    <source>
        <dbReference type="ARBA" id="ARBA00010528"/>
    </source>
</evidence>
<dbReference type="STRING" id="1802333.A3G03_01115"/>
<protein>
    <recommendedName>
        <fullName evidence="4 5">Large ribosomal subunit protein uL4</fullName>
    </recommendedName>
</protein>
<dbReference type="GO" id="GO:0003735">
    <property type="term" value="F:structural constituent of ribosome"/>
    <property type="evidence" value="ECO:0007669"/>
    <property type="project" value="InterPro"/>
</dbReference>
<evidence type="ECO:0000256" key="3">
    <source>
        <dbReference type="ARBA" id="ARBA00023274"/>
    </source>
</evidence>
<comment type="subunit">
    <text evidence="5">Part of the 50S ribosomal subunit.</text>
</comment>
<keyword evidence="3 5" id="KW-0687">Ribonucleoprotein</keyword>
<organism evidence="7 8">
    <name type="scientific">Candidatus Taylorbacteria bacterium RIFCSPLOWO2_12_FULL_44_15c</name>
    <dbReference type="NCBI Taxonomy" id="1802333"/>
    <lineage>
        <taxon>Bacteria</taxon>
        <taxon>Candidatus Tayloriibacteriota</taxon>
    </lineage>
</organism>
<dbReference type="PANTHER" id="PTHR10746">
    <property type="entry name" value="50S RIBOSOMAL PROTEIN L4"/>
    <property type="match status" value="1"/>
</dbReference>
<dbReference type="GO" id="GO:1990904">
    <property type="term" value="C:ribonucleoprotein complex"/>
    <property type="evidence" value="ECO:0007669"/>
    <property type="project" value="UniProtKB-KW"/>
</dbReference>
<keyword evidence="2 5" id="KW-0689">Ribosomal protein</keyword>
<dbReference type="NCBIfam" id="TIGR03953">
    <property type="entry name" value="rplD_bact"/>
    <property type="match status" value="1"/>
</dbReference>
<dbReference type="InterPro" id="IPR023574">
    <property type="entry name" value="Ribosomal_uL4_dom_sf"/>
</dbReference>
<sequence>MMESIVYNQKGEEAGKIKLPAEIFGVPWNSDLVHQVVSSMIESARKPYAHTKNRGEVRGGGKKPWQQKGTGRARHGSIRSPLWSGGGVAHGPRQNEENFYRKVNKKMKVAALRAILSAKVRDGEILLVEDIALKEPRTREAKAIVVALSKIKGFSGLLAKKNNAAIVVLPAKDEKIGRALSNFSNLAVMETRNLNPVALLNYKFLMFVKPQTIVWPTLK</sequence>
<dbReference type="Proteomes" id="UP000176355">
    <property type="component" value="Unassembled WGS sequence"/>
</dbReference>
<dbReference type="Pfam" id="PF00573">
    <property type="entry name" value="Ribosomal_L4"/>
    <property type="match status" value="1"/>
</dbReference>
<dbReference type="InterPro" id="IPR013005">
    <property type="entry name" value="Ribosomal_uL4-like"/>
</dbReference>
<evidence type="ECO:0000313" key="7">
    <source>
        <dbReference type="EMBL" id="OHA43892.1"/>
    </source>
</evidence>
<accession>A0A1G2P8F0</accession>
<evidence type="ECO:0000256" key="2">
    <source>
        <dbReference type="ARBA" id="ARBA00022980"/>
    </source>
</evidence>
<evidence type="ECO:0000256" key="5">
    <source>
        <dbReference type="HAMAP-Rule" id="MF_01328"/>
    </source>
</evidence>
<comment type="function">
    <text evidence="5">One of the primary rRNA binding proteins, this protein initially binds near the 5'-end of the 23S rRNA. It is important during the early stages of 50S assembly. It makes multiple contacts with different domains of the 23S rRNA in the assembled 50S subunit and ribosome.</text>
</comment>
<dbReference type="GO" id="GO:0019843">
    <property type="term" value="F:rRNA binding"/>
    <property type="evidence" value="ECO:0007669"/>
    <property type="project" value="UniProtKB-UniRule"/>
</dbReference>
<comment type="caution">
    <text evidence="7">The sequence shown here is derived from an EMBL/GenBank/DDBJ whole genome shotgun (WGS) entry which is preliminary data.</text>
</comment>
<feature type="region of interest" description="Disordered" evidence="6">
    <location>
        <begin position="47"/>
        <end position="94"/>
    </location>
</feature>
<dbReference type="SUPFAM" id="SSF52166">
    <property type="entry name" value="Ribosomal protein L4"/>
    <property type="match status" value="1"/>
</dbReference>
<dbReference type="GO" id="GO:0005840">
    <property type="term" value="C:ribosome"/>
    <property type="evidence" value="ECO:0007669"/>
    <property type="project" value="UniProtKB-KW"/>
</dbReference>